<keyword evidence="4" id="KW-1185">Reference proteome</keyword>
<feature type="compositionally biased region" description="Basic and acidic residues" evidence="2">
    <location>
        <begin position="239"/>
        <end position="255"/>
    </location>
</feature>
<dbReference type="PANTHER" id="PTHR28638:SF1">
    <property type="entry name" value="PRE-B-CELL LEUKEMIA TRANSCRIPTION FACTOR-INTERACTING PROTEIN 1"/>
    <property type="match status" value="1"/>
</dbReference>
<reference evidence="3 4" key="1">
    <citation type="submission" date="2018-11" db="EMBL/GenBank/DDBJ databases">
        <authorList>
            <person name="Lopez-Roques C."/>
            <person name="Donnadieu C."/>
            <person name="Bouchez O."/>
            <person name="Klopp C."/>
            <person name="Cabau C."/>
            <person name="Zahm M."/>
        </authorList>
    </citation>
    <scope>NUCLEOTIDE SEQUENCE [LARGE SCALE GENOMIC DNA]</scope>
    <source>
        <strain evidence="3">RS831</strain>
        <tissue evidence="3">Whole body</tissue>
    </source>
</reference>
<evidence type="ECO:0000313" key="3">
    <source>
        <dbReference type="EMBL" id="RVE67220.1"/>
    </source>
</evidence>
<feature type="compositionally biased region" description="Acidic residues" evidence="2">
    <location>
        <begin position="315"/>
        <end position="324"/>
    </location>
</feature>
<feature type="compositionally biased region" description="Basic and acidic residues" evidence="2">
    <location>
        <begin position="1"/>
        <end position="11"/>
    </location>
</feature>
<feature type="region of interest" description="Disordered" evidence="2">
    <location>
        <begin position="173"/>
        <end position="333"/>
    </location>
</feature>
<evidence type="ECO:0000313" key="4">
    <source>
        <dbReference type="Proteomes" id="UP000283210"/>
    </source>
</evidence>
<organism evidence="3 4">
    <name type="scientific">Oryzias javanicus</name>
    <name type="common">Javanese ricefish</name>
    <name type="synonym">Aplocheilus javanicus</name>
    <dbReference type="NCBI Taxonomy" id="123683"/>
    <lineage>
        <taxon>Eukaryota</taxon>
        <taxon>Metazoa</taxon>
        <taxon>Chordata</taxon>
        <taxon>Craniata</taxon>
        <taxon>Vertebrata</taxon>
        <taxon>Euteleostomi</taxon>
        <taxon>Actinopterygii</taxon>
        <taxon>Neopterygii</taxon>
        <taxon>Teleostei</taxon>
        <taxon>Neoteleostei</taxon>
        <taxon>Acanthomorphata</taxon>
        <taxon>Ovalentaria</taxon>
        <taxon>Atherinomorphae</taxon>
        <taxon>Beloniformes</taxon>
        <taxon>Adrianichthyidae</taxon>
        <taxon>Oryziinae</taxon>
        <taxon>Oryzias</taxon>
    </lineage>
</organism>
<sequence length="499" mass="52699">MKEVSAEEKSELGGSPGGSGKRFCGAAGVQVAAAEAAAEVPSRARSPHALRRAQSIPASRRTQPGQQGAMSDSSNSTGSTGSSNNSWTLLSPEEAAIENVGPVDDGTESLGDAPSLSEEVAGAAADFKPADVSVETVLSEEGHQVCQETSPPDNEHLGGVSFVTNIDLSAPLDVPEVDLSEQLSLTPPTAEGPAPPELDTPADSGEAGAEPDPPTETLSAADSPPCVEAGSGEPPEPTEPPRSDPEPPLTERSDDGGPEPETVGSAADEEETLKAEEALTQEEEEEDEESSGSFHDGLRRRNVASFDAARPRTSDEDEEEEEEVELKLPGREEDKPWLSVNKCIVGALVLLFLGSLFLSGDFDASELSDGERGQDWIRPDPQDMKALMEELQQENQEIRQLEDQLQSKTEALDSEMRAAAASGNERGKADLEAENVKLKAELSSLPELKKELEHLRARVTELSRLSADAAPPAAPPSSSQPDDAVESRGPSRTPAPEER</sequence>
<keyword evidence="1" id="KW-0175">Coiled coil</keyword>
<feature type="compositionally biased region" description="Acidic residues" evidence="2">
    <location>
        <begin position="279"/>
        <end position="290"/>
    </location>
</feature>
<accession>A0A3S2Q1H2</accession>
<name>A0A3S2Q1H2_ORYJA</name>
<feature type="region of interest" description="Disordered" evidence="2">
    <location>
        <begin position="1"/>
        <end position="117"/>
    </location>
</feature>
<evidence type="ECO:0000256" key="2">
    <source>
        <dbReference type="SAM" id="MobiDB-lite"/>
    </source>
</evidence>
<dbReference type="OrthoDB" id="8947092at2759"/>
<dbReference type="Proteomes" id="UP000283210">
    <property type="component" value="Chromosome 11"/>
</dbReference>
<feature type="region of interest" description="Disordered" evidence="2">
    <location>
        <begin position="407"/>
        <end position="432"/>
    </location>
</feature>
<evidence type="ECO:0000256" key="1">
    <source>
        <dbReference type="ARBA" id="ARBA00023054"/>
    </source>
</evidence>
<dbReference type="AlphaFoldDB" id="A0A3S2Q1H2"/>
<feature type="region of interest" description="Disordered" evidence="2">
    <location>
        <begin position="463"/>
        <end position="499"/>
    </location>
</feature>
<dbReference type="GO" id="GO:0016020">
    <property type="term" value="C:membrane"/>
    <property type="evidence" value="ECO:0007669"/>
    <property type="project" value="TreeGrafter"/>
</dbReference>
<dbReference type="InterPro" id="IPR051990">
    <property type="entry name" value="CCPG1/PBIP1"/>
</dbReference>
<gene>
    <name evidence="3" type="ORF">OJAV_G00115280</name>
</gene>
<dbReference type="EMBL" id="CM012447">
    <property type="protein sequence ID" value="RVE67220.1"/>
    <property type="molecule type" value="Genomic_DNA"/>
</dbReference>
<feature type="compositionally biased region" description="Low complexity" evidence="2">
    <location>
        <begin position="71"/>
        <end position="91"/>
    </location>
</feature>
<feature type="compositionally biased region" description="Low complexity" evidence="2">
    <location>
        <begin position="25"/>
        <end position="44"/>
    </location>
</feature>
<feature type="compositionally biased region" description="Polar residues" evidence="2">
    <location>
        <begin position="56"/>
        <end position="70"/>
    </location>
</feature>
<protein>
    <submittedName>
        <fullName evidence="3">Uncharacterized protein</fullName>
    </submittedName>
</protein>
<reference evidence="3 4" key="2">
    <citation type="submission" date="2019-01" db="EMBL/GenBank/DDBJ databases">
        <title>A chromosome length genome reference of the Java medaka (oryzias javanicus).</title>
        <authorList>
            <person name="Herpin A."/>
            <person name="Takehana Y."/>
            <person name="Naruse K."/>
            <person name="Ansai S."/>
            <person name="Kawaguchi M."/>
        </authorList>
    </citation>
    <scope>NUCLEOTIDE SEQUENCE [LARGE SCALE GENOMIC DNA]</scope>
    <source>
        <strain evidence="3">RS831</strain>
        <tissue evidence="3">Whole body</tissue>
    </source>
</reference>
<proteinExistence type="predicted"/>
<dbReference type="PANTHER" id="PTHR28638">
    <property type="entry name" value="CELL CYCLE PROGRESSION PROTEIN 1"/>
    <property type="match status" value="1"/>
</dbReference>
<feature type="compositionally biased region" description="Low complexity" evidence="2">
    <location>
        <begin position="466"/>
        <end position="482"/>
    </location>
</feature>